<dbReference type="EMBL" id="BK002181">
    <property type="protein sequence ID" value="DAA03026.1"/>
    <property type="molecule type" value="Genomic_DNA"/>
</dbReference>
<gene>
    <name evidence="1" type="ORF">HDC10505</name>
</gene>
<reference evidence="1" key="1">
    <citation type="journal article" date="2003" name="Genome Biol.">
        <title>An integrated gene annotation and transcriptional profiling approach towards the full gene content of the Drosophila genome.</title>
        <authorList>
            <person name="Hild M."/>
            <person name="Beckmann B."/>
            <person name="Haas S.A."/>
            <person name="Koch B."/>
            <person name="Solovyev V."/>
            <person name="Busold C."/>
            <person name="Fellenberg K."/>
            <person name="Boutros M."/>
            <person name="Vingron M."/>
            <person name="Sauer F."/>
            <person name="Hoheisel J.D."/>
            <person name="Paro R."/>
        </authorList>
    </citation>
    <scope>NUCLEOTIDE SEQUENCE</scope>
</reference>
<name>Q6IL35_DROME</name>
<sequence length="114" mass="13381">MTAGWDTPIFGHDPQTSNVGLQMFQAAGWQRLLKISKRKTRRRLFSQLELRHGSFFHQVHGQTGLKATCCEPRDSNCDRLRNRRAQFDKEKIMKHSLCEKILINIKKLQVITRF</sequence>
<proteinExistence type="predicted"/>
<dbReference type="AlphaFoldDB" id="Q6IL35"/>
<protein>
    <submittedName>
        <fullName evidence="1">HDC10505</fullName>
    </submittedName>
</protein>
<evidence type="ECO:0000313" key="1">
    <source>
        <dbReference type="EMBL" id="DAA03026.1"/>
    </source>
</evidence>
<organism evidence="1">
    <name type="scientific">Drosophila melanogaster</name>
    <name type="common">Fruit fly</name>
    <dbReference type="NCBI Taxonomy" id="7227"/>
    <lineage>
        <taxon>Eukaryota</taxon>
        <taxon>Metazoa</taxon>
        <taxon>Ecdysozoa</taxon>
        <taxon>Arthropoda</taxon>
        <taxon>Hexapoda</taxon>
        <taxon>Insecta</taxon>
        <taxon>Pterygota</taxon>
        <taxon>Neoptera</taxon>
        <taxon>Endopterygota</taxon>
        <taxon>Diptera</taxon>
        <taxon>Brachycera</taxon>
        <taxon>Muscomorpha</taxon>
        <taxon>Ephydroidea</taxon>
        <taxon>Drosophilidae</taxon>
        <taxon>Drosophila</taxon>
        <taxon>Sophophora</taxon>
    </lineage>
</organism>
<accession>Q6IL35</accession>